<protein>
    <submittedName>
        <fullName evidence="2">Uncharacterized protein</fullName>
    </submittedName>
</protein>
<dbReference type="Proteomes" id="UP000094569">
    <property type="component" value="Unassembled WGS sequence"/>
</dbReference>
<keyword evidence="3" id="KW-1185">Reference proteome</keyword>
<feature type="compositionally biased region" description="Polar residues" evidence="1">
    <location>
        <begin position="319"/>
        <end position="337"/>
    </location>
</feature>
<feature type="region of interest" description="Disordered" evidence="1">
    <location>
        <begin position="248"/>
        <end position="488"/>
    </location>
</feature>
<evidence type="ECO:0000313" key="2">
    <source>
        <dbReference type="EMBL" id="ODM15919.1"/>
    </source>
</evidence>
<dbReference type="OrthoDB" id="20105at2759"/>
<evidence type="ECO:0000313" key="3">
    <source>
        <dbReference type="Proteomes" id="UP000094569"/>
    </source>
</evidence>
<dbReference type="AlphaFoldDB" id="A0A1E3B4S4"/>
<reference evidence="2 3" key="1">
    <citation type="journal article" date="2016" name="BMC Genomics">
        <title>Comparative genomic and transcriptomic analyses of the Fuzhuan brick tea-fermentation fungus Aspergillus cristatus.</title>
        <authorList>
            <person name="Ge Y."/>
            <person name="Wang Y."/>
            <person name="Liu Y."/>
            <person name="Tan Y."/>
            <person name="Ren X."/>
            <person name="Zhang X."/>
            <person name="Hyde K.D."/>
            <person name="Liu Y."/>
            <person name="Liu Z."/>
        </authorList>
    </citation>
    <scope>NUCLEOTIDE SEQUENCE [LARGE SCALE GENOMIC DNA]</scope>
    <source>
        <strain evidence="2 3">GZAAS20.1005</strain>
    </source>
</reference>
<comment type="caution">
    <text evidence="2">The sequence shown here is derived from an EMBL/GenBank/DDBJ whole genome shotgun (WGS) entry which is preliminary data.</text>
</comment>
<accession>A0A1E3B4S4</accession>
<dbReference type="STRING" id="573508.A0A1E3B4S4"/>
<feature type="compositionally biased region" description="Polar residues" evidence="1">
    <location>
        <begin position="256"/>
        <end position="274"/>
    </location>
</feature>
<feature type="compositionally biased region" description="Basic residues" evidence="1">
    <location>
        <begin position="375"/>
        <end position="384"/>
    </location>
</feature>
<dbReference type="VEuPathDB" id="FungiDB:SI65_08760"/>
<evidence type="ECO:0000256" key="1">
    <source>
        <dbReference type="SAM" id="MobiDB-lite"/>
    </source>
</evidence>
<proteinExistence type="predicted"/>
<sequence>MALVGPEVVEDCQLAIRTAQFESEYAKISGRTAQLLDAERTRVKHMEQLLLQFENDTLRSELDQVNGQLATVMQAESDNRFQLHEAWKEVDRLRSIIKASSHEIEGLHEKLSSLGGTTFESRDLLAEKTRLSKDLSKLQTEFDRLKSQNASSQDLLAEKRDLERQLSIQMEDDKRTHECSQARDMQQKQEIANLTSQLEKARKELAEGAGAVERQEHDSQRQSLEWTTQRNTYESKIETLTRKLKSTKAQLEEAQKPQQNRQANVTTDDTSQASHRGRAIPQRPMTQFNPDITIATPGAIQKHEKARQPSALPGDKSAFSITPYLSRTNAPLDTPVSSEDDMDELGAVDLKETIESPSNEAGSDGSKDVETGKGLPRKTAKQKPTKLQAKESSAKGPGRVDSDDQLEDLSGLHAQKGTGHGPAKPKKRKLGGQRDRNLFDEEEDELHEYRKPGRKLALGAGRNLALGGFQPAGGLQAFSPLKRDKKRH</sequence>
<organism evidence="2 3">
    <name type="scientific">Aspergillus cristatus</name>
    <name type="common">Chinese Fuzhuan brick tea-fermentation fungus</name>
    <name type="synonym">Eurotium cristatum</name>
    <dbReference type="NCBI Taxonomy" id="573508"/>
    <lineage>
        <taxon>Eukaryota</taxon>
        <taxon>Fungi</taxon>
        <taxon>Dikarya</taxon>
        <taxon>Ascomycota</taxon>
        <taxon>Pezizomycotina</taxon>
        <taxon>Eurotiomycetes</taxon>
        <taxon>Eurotiomycetidae</taxon>
        <taxon>Eurotiales</taxon>
        <taxon>Aspergillaceae</taxon>
        <taxon>Aspergillus</taxon>
        <taxon>Aspergillus subgen. Aspergillus</taxon>
    </lineage>
</organism>
<name>A0A1E3B4S4_ASPCR</name>
<feature type="compositionally biased region" description="Low complexity" evidence="1">
    <location>
        <begin position="456"/>
        <end position="468"/>
    </location>
</feature>
<dbReference type="EMBL" id="JXNT01000014">
    <property type="protein sequence ID" value="ODM15919.1"/>
    <property type="molecule type" value="Genomic_DNA"/>
</dbReference>
<gene>
    <name evidence="2" type="ORF">SI65_08760</name>
</gene>
<feature type="compositionally biased region" description="Basic and acidic residues" evidence="1">
    <location>
        <begin position="388"/>
        <end position="402"/>
    </location>
</feature>
<feature type="region of interest" description="Disordered" evidence="1">
    <location>
        <begin position="202"/>
        <end position="227"/>
    </location>
</feature>